<dbReference type="GO" id="GO:0003725">
    <property type="term" value="F:double-stranded RNA binding"/>
    <property type="evidence" value="ECO:0007669"/>
    <property type="project" value="TreeGrafter"/>
</dbReference>
<accession>A0AAW0HDF9</accession>
<keyword evidence="4" id="KW-1185">Reference proteome</keyword>
<dbReference type="AlphaFoldDB" id="A0AAW0HDF9"/>
<dbReference type="GO" id="GO:0001730">
    <property type="term" value="F:2'-5'-oligoadenylate synthetase activity"/>
    <property type="evidence" value="ECO:0007669"/>
    <property type="project" value="TreeGrafter"/>
</dbReference>
<evidence type="ECO:0000256" key="2">
    <source>
        <dbReference type="ARBA" id="ARBA00022884"/>
    </source>
</evidence>
<proteinExistence type="inferred from homology"/>
<dbReference type="FunFam" id="3.30.460.10:FF:000007">
    <property type="entry name" value="2'-5'-oligoadenylate synthetase 1"/>
    <property type="match status" value="1"/>
</dbReference>
<keyword evidence="2" id="KW-0694">RNA-binding</keyword>
<evidence type="ECO:0000313" key="4">
    <source>
        <dbReference type="Proteomes" id="UP001488838"/>
    </source>
</evidence>
<dbReference type="SUPFAM" id="SSF81301">
    <property type="entry name" value="Nucleotidyltransferase"/>
    <property type="match status" value="1"/>
</dbReference>
<dbReference type="EMBL" id="JBBHLL010000585">
    <property type="protein sequence ID" value="KAK7799889.1"/>
    <property type="molecule type" value="Genomic_DNA"/>
</dbReference>
<dbReference type="GO" id="GO:0045071">
    <property type="term" value="P:negative regulation of viral genome replication"/>
    <property type="evidence" value="ECO:0007669"/>
    <property type="project" value="TreeGrafter"/>
</dbReference>
<evidence type="ECO:0000256" key="1">
    <source>
        <dbReference type="ARBA" id="ARBA00009526"/>
    </source>
</evidence>
<dbReference type="GO" id="GO:0016020">
    <property type="term" value="C:membrane"/>
    <property type="evidence" value="ECO:0007669"/>
    <property type="project" value="TreeGrafter"/>
</dbReference>
<protein>
    <submittedName>
        <fullName evidence="3">Uncharacterized protein</fullName>
    </submittedName>
</protein>
<gene>
    <name evidence="3" type="ORF">U0070_011648</name>
</gene>
<reference evidence="3 4" key="1">
    <citation type="journal article" date="2023" name="bioRxiv">
        <title>Conserved and derived expression patterns and positive selection on dental genes reveal complex evolutionary context of ever-growing rodent molars.</title>
        <authorList>
            <person name="Calamari Z.T."/>
            <person name="Song A."/>
            <person name="Cohen E."/>
            <person name="Akter M."/>
            <person name="Roy R.D."/>
            <person name="Hallikas O."/>
            <person name="Christensen M.M."/>
            <person name="Li P."/>
            <person name="Marangoni P."/>
            <person name="Jernvall J."/>
            <person name="Klein O.D."/>
        </authorList>
    </citation>
    <scope>NUCLEOTIDE SEQUENCE [LARGE SCALE GENOMIC DNA]</scope>
    <source>
        <strain evidence="3">V071</strain>
    </source>
</reference>
<dbReference type="InterPro" id="IPR043519">
    <property type="entry name" value="NT_sf"/>
</dbReference>
<dbReference type="PANTHER" id="PTHR11258:SF13">
    <property type="entry name" value="2'-5'-OLIGOADENYLATE SYNTHASE 1"/>
    <property type="match status" value="1"/>
</dbReference>
<dbReference type="GO" id="GO:0005829">
    <property type="term" value="C:cytosol"/>
    <property type="evidence" value="ECO:0007669"/>
    <property type="project" value="TreeGrafter"/>
</dbReference>
<comment type="caution">
    <text evidence="3">The sequence shown here is derived from an EMBL/GenBank/DDBJ whole genome shotgun (WGS) entry which is preliminary data.</text>
</comment>
<organism evidence="3 4">
    <name type="scientific">Myodes glareolus</name>
    <name type="common">Bank vole</name>
    <name type="synonym">Clethrionomys glareolus</name>
    <dbReference type="NCBI Taxonomy" id="447135"/>
    <lineage>
        <taxon>Eukaryota</taxon>
        <taxon>Metazoa</taxon>
        <taxon>Chordata</taxon>
        <taxon>Craniata</taxon>
        <taxon>Vertebrata</taxon>
        <taxon>Euteleostomi</taxon>
        <taxon>Mammalia</taxon>
        <taxon>Eutheria</taxon>
        <taxon>Euarchontoglires</taxon>
        <taxon>Glires</taxon>
        <taxon>Rodentia</taxon>
        <taxon>Myomorpha</taxon>
        <taxon>Muroidea</taxon>
        <taxon>Cricetidae</taxon>
        <taxon>Arvicolinae</taxon>
        <taxon>Myodes</taxon>
    </lineage>
</organism>
<name>A0AAW0HDF9_MYOGA</name>
<sequence>MGQGLSSTYASELDKFIDYYLQPNICFCNDVRTVVNTMCAFLKKRGFQDTDYPVRISKVVKGGSSGKGKMLMGRSDAKLMVFLNNFTSIEDQLKK</sequence>
<comment type="similarity">
    <text evidence="1">Belongs to the 2-5A synthase family.</text>
</comment>
<dbReference type="PANTHER" id="PTHR11258">
    <property type="entry name" value="2-5 OLIGOADENYLATE SYNTHETASE"/>
    <property type="match status" value="1"/>
</dbReference>
<dbReference type="PROSITE" id="PS50152">
    <property type="entry name" value="25A_SYNTH_3"/>
    <property type="match status" value="1"/>
</dbReference>
<dbReference type="GO" id="GO:0005654">
    <property type="term" value="C:nucleoplasm"/>
    <property type="evidence" value="ECO:0007669"/>
    <property type="project" value="TreeGrafter"/>
</dbReference>
<dbReference type="Gene3D" id="3.30.460.10">
    <property type="entry name" value="Beta Polymerase, domain 2"/>
    <property type="match status" value="1"/>
</dbReference>
<dbReference type="GO" id="GO:0051607">
    <property type="term" value="P:defense response to virus"/>
    <property type="evidence" value="ECO:0007669"/>
    <property type="project" value="TreeGrafter"/>
</dbReference>
<dbReference type="Proteomes" id="UP001488838">
    <property type="component" value="Unassembled WGS sequence"/>
</dbReference>
<evidence type="ECO:0000313" key="3">
    <source>
        <dbReference type="EMBL" id="KAK7799889.1"/>
    </source>
</evidence>